<reference evidence="10" key="2">
    <citation type="submission" date="2024-10" db="UniProtKB">
        <authorList>
            <consortium name="EnsemblProtists"/>
        </authorList>
    </citation>
    <scope>IDENTIFICATION</scope>
</reference>
<organism evidence="10 11">
    <name type="scientific">Emiliania huxleyi (strain CCMP1516)</name>
    <dbReference type="NCBI Taxonomy" id="280463"/>
    <lineage>
        <taxon>Eukaryota</taxon>
        <taxon>Haptista</taxon>
        <taxon>Haptophyta</taxon>
        <taxon>Prymnesiophyceae</taxon>
        <taxon>Isochrysidales</taxon>
        <taxon>Noelaerhabdaceae</taxon>
        <taxon>Emiliania</taxon>
    </lineage>
</organism>
<dbReference type="GeneID" id="17253635"/>
<dbReference type="SMART" id="SM00500">
    <property type="entry name" value="SFM"/>
    <property type="match status" value="1"/>
</dbReference>
<dbReference type="InterPro" id="IPR039979">
    <property type="entry name" value="PRPF18"/>
</dbReference>
<dbReference type="Gene3D" id="1.20.940.10">
    <property type="entry name" value="Functional domain of the splicing factor Prp18"/>
    <property type="match status" value="1"/>
</dbReference>
<dbReference type="Gene3D" id="4.10.280.110">
    <property type="entry name" value="Pre-mRNA processing factor 4 domain"/>
    <property type="match status" value="1"/>
</dbReference>
<protein>
    <recommendedName>
        <fullName evidence="3">Pre-mRNA-splicing factor 18</fullName>
    </recommendedName>
</protein>
<dbReference type="PANTHER" id="PTHR13007:SF19">
    <property type="entry name" value="PRE-MRNA-SPLICING FACTOR 18"/>
    <property type="match status" value="1"/>
</dbReference>
<evidence type="ECO:0000256" key="8">
    <source>
        <dbReference type="SAM" id="MobiDB-lite"/>
    </source>
</evidence>
<feature type="domain" description="Pre-mRNA processing factor 4 (PRP4)-like" evidence="9">
    <location>
        <begin position="105"/>
        <end position="156"/>
    </location>
</feature>
<comment type="subcellular location">
    <subcellularLocation>
        <location evidence="1">Nucleus</location>
    </subcellularLocation>
</comment>
<keyword evidence="4" id="KW-0507">mRNA processing</keyword>
<proteinExistence type="inferred from homology"/>
<evidence type="ECO:0000256" key="1">
    <source>
        <dbReference type="ARBA" id="ARBA00004123"/>
    </source>
</evidence>
<dbReference type="SUPFAM" id="SSF158230">
    <property type="entry name" value="PRP4-like"/>
    <property type="match status" value="1"/>
</dbReference>
<dbReference type="RefSeq" id="XP_005759903.1">
    <property type="nucleotide sequence ID" value="XM_005759846.1"/>
</dbReference>
<evidence type="ECO:0000256" key="4">
    <source>
        <dbReference type="ARBA" id="ARBA00022664"/>
    </source>
</evidence>
<evidence type="ECO:0000256" key="7">
    <source>
        <dbReference type="ARBA" id="ARBA00023242"/>
    </source>
</evidence>
<dbReference type="eggNOG" id="KOG2808">
    <property type="taxonomic scope" value="Eukaryota"/>
</dbReference>
<dbReference type="InterPro" id="IPR036285">
    <property type="entry name" value="PRP4-like_sf"/>
</dbReference>
<dbReference type="GO" id="GO:0000350">
    <property type="term" value="P:generation of catalytic spliceosome for second transesterification step"/>
    <property type="evidence" value="ECO:0007669"/>
    <property type="project" value="TreeGrafter"/>
</dbReference>
<dbReference type="InterPro" id="IPR004098">
    <property type="entry name" value="Prp18"/>
</dbReference>
<dbReference type="Pfam" id="PF08799">
    <property type="entry name" value="PRP4"/>
    <property type="match status" value="1"/>
</dbReference>
<sequence>MEKKRKEREEAAAAGGGGGKKKWVRRGELEAQREAAYREEMAAAEASRKLVVPCLRRYEGEGSAAAAVDNTGTGAALVGGLSAAARAGGVGAGGASSAGGDMVHLEPKEVKRLLRQLGQPVQLFGEEDEARLERYRAVAAATEKEDDAELKAGQMFNETQLYDESGKAKDAATAAAAAETRPAAVDEEEMGGEEANTVEGTISRHFKGLLRLWEEELSARSEAVANSAAGRKEMATYLQCRRHLKPFFRQLKARVMPPDILRHIETITEHMAAREYVKAHDAYILCAIGNAPWPMGITGTGVHERQGRQHIQVSKIAHVMNDETQRKYLQSVKRLLTFAQKALPPDGPSKTVN</sequence>
<dbReference type="AlphaFoldDB" id="A0A0D3I889"/>
<feature type="compositionally biased region" description="Basic and acidic residues" evidence="8">
    <location>
        <begin position="1"/>
        <end position="11"/>
    </location>
</feature>
<accession>A0A0D3I889</accession>
<evidence type="ECO:0000313" key="11">
    <source>
        <dbReference type="Proteomes" id="UP000013827"/>
    </source>
</evidence>
<dbReference type="STRING" id="2903.R1DFG4"/>
<evidence type="ECO:0000256" key="5">
    <source>
        <dbReference type="ARBA" id="ARBA00022728"/>
    </source>
</evidence>
<dbReference type="GO" id="GO:0046540">
    <property type="term" value="C:U4/U6 x U5 tri-snRNP complex"/>
    <property type="evidence" value="ECO:0007669"/>
    <property type="project" value="TreeGrafter"/>
</dbReference>
<reference evidence="11" key="1">
    <citation type="journal article" date="2013" name="Nature">
        <title>Pan genome of the phytoplankton Emiliania underpins its global distribution.</title>
        <authorList>
            <person name="Read B.A."/>
            <person name="Kegel J."/>
            <person name="Klute M.J."/>
            <person name="Kuo A."/>
            <person name="Lefebvre S.C."/>
            <person name="Maumus F."/>
            <person name="Mayer C."/>
            <person name="Miller J."/>
            <person name="Monier A."/>
            <person name="Salamov A."/>
            <person name="Young J."/>
            <person name="Aguilar M."/>
            <person name="Claverie J.M."/>
            <person name="Frickenhaus S."/>
            <person name="Gonzalez K."/>
            <person name="Herman E.K."/>
            <person name="Lin Y.C."/>
            <person name="Napier J."/>
            <person name="Ogata H."/>
            <person name="Sarno A.F."/>
            <person name="Shmutz J."/>
            <person name="Schroeder D."/>
            <person name="de Vargas C."/>
            <person name="Verret F."/>
            <person name="von Dassow P."/>
            <person name="Valentin K."/>
            <person name="Van de Peer Y."/>
            <person name="Wheeler G."/>
            <person name="Dacks J.B."/>
            <person name="Delwiche C.F."/>
            <person name="Dyhrman S.T."/>
            <person name="Glockner G."/>
            <person name="John U."/>
            <person name="Richards T."/>
            <person name="Worden A.Z."/>
            <person name="Zhang X."/>
            <person name="Grigoriev I.V."/>
            <person name="Allen A.E."/>
            <person name="Bidle K."/>
            <person name="Borodovsky M."/>
            <person name="Bowler C."/>
            <person name="Brownlee C."/>
            <person name="Cock J.M."/>
            <person name="Elias M."/>
            <person name="Gladyshev V.N."/>
            <person name="Groth M."/>
            <person name="Guda C."/>
            <person name="Hadaegh A."/>
            <person name="Iglesias-Rodriguez M.D."/>
            <person name="Jenkins J."/>
            <person name="Jones B.M."/>
            <person name="Lawson T."/>
            <person name="Leese F."/>
            <person name="Lindquist E."/>
            <person name="Lobanov A."/>
            <person name="Lomsadze A."/>
            <person name="Malik S.B."/>
            <person name="Marsh M.E."/>
            <person name="Mackinder L."/>
            <person name="Mock T."/>
            <person name="Mueller-Roeber B."/>
            <person name="Pagarete A."/>
            <person name="Parker M."/>
            <person name="Probert I."/>
            <person name="Quesneville H."/>
            <person name="Raines C."/>
            <person name="Rensing S.A."/>
            <person name="Riano-Pachon D.M."/>
            <person name="Richier S."/>
            <person name="Rokitta S."/>
            <person name="Shiraiwa Y."/>
            <person name="Soanes D.M."/>
            <person name="van der Giezen M."/>
            <person name="Wahlund T.M."/>
            <person name="Williams B."/>
            <person name="Wilson W."/>
            <person name="Wolfe G."/>
            <person name="Wurch L.L."/>
        </authorList>
    </citation>
    <scope>NUCLEOTIDE SEQUENCE</scope>
</reference>
<dbReference type="EnsemblProtists" id="EOD07474">
    <property type="protein sequence ID" value="EOD07474"/>
    <property type="gene ID" value="EMIHUDRAFT_438550"/>
</dbReference>
<evidence type="ECO:0000256" key="6">
    <source>
        <dbReference type="ARBA" id="ARBA00023187"/>
    </source>
</evidence>
<dbReference type="SUPFAM" id="SSF47938">
    <property type="entry name" value="Functional domain of the splicing factor Prp18"/>
    <property type="match status" value="1"/>
</dbReference>
<dbReference type="InterPro" id="IPR014906">
    <property type="entry name" value="PRP4-like"/>
</dbReference>
<feature type="region of interest" description="Disordered" evidence="8">
    <location>
        <begin position="1"/>
        <end position="26"/>
    </location>
</feature>
<evidence type="ECO:0000259" key="9">
    <source>
        <dbReference type="SMART" id="SM00500"/>
    </source>
</evidence>
<evidence type="ECO:0000256" key="2">
    <source>
        <dbReference type="ARBA" id="ARBA00008137"/>
    </source>
</evidence>
<keyword evidence="6" id="KW-0508">mRNA splicing</keyword>
<keyword evidence="11" id="KW-1185">Reference proteome</keyword>
<dbReference type="Proteomes" id="UP000013827">
    <property type="component" value="Unassembled WGS sequence"/>
</dbReference>
<dbReference type="GO" id="GO:0005682">
    <property type="term" value="C:U5 snRNP"/>
    <property type="evidence" value="ECO:0007669"/>
    <property type="project" value="TreeGrafter"/>
</dbReference>
<dbReference type="Pfam" id="PF02840">
    <property type="entry name" value="Prp18"/>
    <property type="match status" value="1"/>
</dbReference>
<dbReference type="KEGG" id="ehx:EMIHUDRAFT_438550"/>
<evidence type="ECO:0000313" key="10">
    <source>
        <dbReference type="EnsemblProtists" id="EOD07474"/>
    </source>
</evidence>
<comment type="similarity">
    <text evidence="2">Belongs to the PRP18 family.</text>
</comment>
<dbReference type="HOGENOM" id="CLU_039675_0_2_1"/>
<keyword evidence="5" id="KW-0747">Spliceosome</keyword>
<dbReference type="GO" id="GO:0071021">
    <property type="term" value="C:U2-type post-spliceosomal complex"/>
    <property type="evidence" value="ECO:0007669"/>
    <property type="project" value="TreeGrafter"/>
</dbReference>
<name>A0A0D3I889_EMIH1</name>
<dbReference type="OMA" id="FRTEYAW"/>
<keyword evidence="7" id="KW-0539">Nucleus</keyword>
<dbReference type="PANTHER" id="PTHR13007">
    <property type="entry name" value="PRE-MRNA SPLICING FACTOR-RELATED"/>
    <property type="match status" value="1"/>
</dbReference>
<dbReference type="PaxDb" id="2903-EOD07474"/>
<evidence type="ECO:0000256" key="3">
    <source>
        <dbReference type="ARBA" id="ARBA00018242"/>
    </source>
</evidence>